<feature type="region of interest" description="Disordered" evidence="1">
    <location>
        <begin position="1"/>
        <end position="20"/>
    </location>
</feature>
<protein>
    <submittedName>
        <fullName evidence="3">Neutral zinc metallopeptidase</fullName>
    </submittedName>
</protein>
<feature type="compositionally biased region" description="Basic and acidic residues" evidence="1">
    <location>
        <begin position="1"/>
        <end position="18"/>
    </location>
</feature>
<dbReference type="EMBL" id="JAMPKK010000003">
    <property type="protein sequence ID" value="MEP0863337.1"/>
    <property type="molecule type" value="Genomic_DNA"/>
</dbReference>
<comment type="caution">
    <text evidence="3">The sequence shown here is derived from an EMBL/GenBank/DDBJ whole genome shotgun (WGS) entry which is preliminary data.</text>
</comment>
<reference evidence="3 4" key="1">
    <citation type="submission" date="2022-04" db="EMBL/GenBank/DDBJ databases">
        <title>Positive selection, recombination, and allopatry shape intraspecific diversity of widespread and dominant cyanobacteria.</title>
        <authorList>
            <person name="Wei J."/>
            <person name="Shu W."/>
            <person name="Hu C."/>
        </authorList>
    </citation>
    <scope>NUCLEOTIDE SEQUENCE [LARGE SCALE GENOMIC DNA]</scope>
    <source>
        <strain evidence="3 4">GB2-A5</strain>
    </source>
</reference>
<evidence type="ECO:0000313" key="3">
    <source>
        <dbReference type="EMBL" id="MEP0863337.1"/>
    </source>
</evidence>
<keyword evidence="2" id="KW-0472">Membrane</keyword>
<evidence type="ECO:0000256" key="1">
    <source>
        <dbReference type="SAM" id="MobiDB-lite"/>
    </source>
</evidence>
<feature type="transmembrane region" description="Helical" evidence="2">
    <location>
        <begin position="20"/>
        <end position="38"/>
    </location>
</feature>
<organism evidence="3 4">
    <name type="scientific">Funiculus sociatus GB2-A5</name>
    <dbReference type="NCBI Taxonomy" id="2933946"/>
    <lineage>
        <taxon>Bacteria</taxon>
        <taxon>Bacillati</taxon>
        <taxon>Cyanobacteriota</taxon>
        <taxon>Cyanophyceae</taxon>
        <taxon>Coleofasciculales</taxon>
        <taxon>Coleofasciculaceae</taxon>
        <taxon>Funiculus</taxon>
    </lineage>
</organism>
<dbReference type="Proteomes" id="UP001442494">
    <property type="component" value="Unassembled WGS sequence"/>
</dbReference>
<evidence type="ECO:0000313" key="4">
    <source>
        <dbReference type="Proteomes" id="UP001442494"/>
    </source>
</evidence>
<keyword evidence="4" id="KW-1185">Reference proteome</keyword>
<accession>A0ABV0JIS9</accession>
<evidence type="ECO:0000256" key="2">
    <source>
        <dbReference type="SAM" id="Phobius"/>
    </source>
</evidence>
<sequence>MRWEFGRKSSNVEDRREGGVSGPLVGGGGTIVLAVIVAL</sequence>
<proteinExistence type="predicted"/>
<gene>
    <name evidence="3" type="ORF">NDI37_02505</name>
</gene>
<name>A0ABV0JIS9_9CYAN</name>
<keyword evidence="2" id="KW-1133">Transmembrane helix</keyword>
<keyword evidence="2" id="KW-0812">Transmembrane</keyword>